<keyword evidence="3" id="KW-1185">Reference proteome</keyword>
<comment type="caution">
    <text evidence="2">The sequence shown here is derived from an EMBL/GenBank/DDBJ whole genome shotgun (WGS) entry which is preliminary data.</text>
</comment>
<dbReference type="AlphaFoldDB" id="A0AAV4EQ34"/>
<organism evidence="2 3">
    <name type="scientific">Elysia marginata</name>
    <dbReference type="NCBI Taxonomy" id="1093978"/>
    <lineage>
        <taxon>Eukaryota</taxon>
        <taxon>Metazoa</taxon>
        <taxon>Spiralia</taxon>
        <taxon>Lophotrochozoa</taxon>
        <taxon>Mollusca</taxon>
        <taxon>Gastropoda</taxon>
        <taxon>Heterobranchia</taxon>
        <taxon>Euthyneura</taxon>
        <taxon>Panpulmonata</taxon>
        <taxon>Sacoglossa</taxon>
        <taxon>Placobranchoidea</taxon>
        <taxon>Plakobranchidae</taxon>
        <taxon>Elysia</taxon>
    </lineage>
</organism>
<protein>
    <submittedName>
        <fullName evidence="2">Uncharacterized protein</fullName>
    </submittedName>
</protein>
<feature type="region of interest" description="Disordered" evidence="1">
    <location>
        <begin position="82"/>
        <end position="111"/>
    </location>
</feature>
<dbReference type="Proteomes" id="UP000762676">
    <property type="component" value="Unassembled WGS sequence"/>
</dbReference>
<proteinExistence type="predicted"/>
<gene>
    <name evidence="2" type="ORF">ElyMa_000151100</name>
</gene>
<sequence length="124" mass="13755">MQKTDDQPHSLAEPNCTSPVHEQEVFGKPQCTSPVNHVTDEIEGLAKPHCTRPVRINHVTDQPGGLAEPQLKQSVTAFFPTEHEDEPNTTYFKTLPHSLHEAPPTKMSHSESVIVTHSKAFTVL</sequence>
<accession>A0AAV4EQ34</accession>
<evidence type="ECO:0000313" key="2">
    <source>
        <dbReference type="EMBL" id="GFR63247.1"/>
    </source>
</evidence>
<evidence type="ECO:0000313" key="3">
    <source>
        <dbReference type="Proteomes" id="UP000762676"/>
    </source>
</evidence>
<dbReference type="EMBL" id="BMAT01000280">
    <property type="protein sequence ID" value="GFR63247.1"/>
    <property type="molecule type" value="Genomic_DNA"/>
</dbReference>
<feature type="region of interest" description="Disordered" evidence="1">
    <location>
        <begin position="1"/>
        <end position="32"/>
    </location>
</feature>
<name>A0AAV4EQ34_9GAST</name>
<reference evidence="2 3" key="1">
    <citation type="journal article" date="2021" name="Elife">
        <title>Chloroplast acquisition without the gene transfer in kleptoplastic sea slugs, Plakobranchus ocellatus.</title>
        <authorList>
            <person name="Maeda T."/>
            <person name="Takahashi S."/>
            <person name="Yoshida T."/>
            <person name="Shimamura S."/>
            <person name="Takaki Y."/>
            <person name="Nagai Y."/>
            <person name="Toyoda A."/>
            <person name="Suzuki Y."/>
            <person name="Arimoto A."/>
            <person name="Ishii H."/>
            <person name="Satoh N."/>
            <person name="Nishiyama T."/>
            <person name="Hasebe M."/>
            <person name="Maruyama T."/>
            <person name="Minagawa J."/>
            <person name="Obokata J."/>
            <person name="Shigenobu S."/>
        </authorList>
    </citation>
    <scope>NUCLEOTIDE SEQUENCE [LARGE SCALE GENOMIC DNA]</scope>
</reference>
<evidence type="ECO:0000256" key="1">
    <source>
        <dbReference type="SAM" id="MobiDB-lite"/>
    </source>
</evidence>